<feature type="region of interest" description="Disordered" evidence="1">
    <location>
        <begin position="1"/>
        <end position="31"/>
    </location>
</feature>
<reference evidence="2 3" key="1">
    <citation type="submission" date="2011-08" db="EMBL/GenBank/DDBJ databases">
        <authorList>
            <person name="Lin Y."/>
            <person name="Hao X."/>
            <person name="Johnstone L."/>
            <person name="Miller S.J."/>
            <person name="Wei G."/>
            <person name="Rensing C."/>
        </authorList>
    </citation>
    <scope>NUCLEOTIDE SEQUENCE [LARGE SCALE GENOMIC DNA]</scope>
    <source>
        <strain evidence="2 3">K42</strain>
    </source>
</reference>
<proteinExistence type="predicted"/>
<sequence length="90" mass="9251">MTGDRSRPRTAPHRRSPPAGERAGSAAVRRGHTELARGRAQLFDGPVGDARASLLLAASLLAAEAPDHARTARLCAADAAWAAGDLAACL</sequence>
<evidence type="ECO:0000313" key="3">
    <source>
        <dbReference type="Proteomes" id="UP000004217"/>
    </source>
</evidence>
<evidence type="ECO:0000256" key="1">
    <source>
        <dbReference type="SAM" id="MobiDB-lite"/>
    </source>
</evidence>
<dbReference type="AlphaFoldDB" id="G2GNI2"/>
<evidence type="ECO:0000313" key="2">
    <source>
        <dbReference type="EMBL" id="EGX54929.1"/>
    </source>
</evidence>
<dbReference type="Proteomes" id="UP000004217">
    <property type="component" value="Unassembled WGS sequence"/>
</dbReference>
<name>G2GNI2_9ACTN</name>
<accession>G2GNI2</accession>
<comment type="caution">
    <text evidence="2">The sequence shown here is derived from an EMBL/GenBank/DDBJ whole genome shotgun (WGS) entry which is preliminary data.</text>
</comment>
<keyword evidence="3" id="KW-1185">Reference proteome</keyword>
<evidence type="ECO:0008006" key="4">
    <source>
        <dbReference type="Google" id="ProtNLM"/>
    </source>
</evidence>
<organism evidence="2 3">
    <name type="scientific">Streptomyces zinciresistens K42</name>
    <dbReference type="NCBI Taxonomy" id="700597"/>
    <lineage>
        <taxon>Bacteria</taxon>
        <taxon>Bacillati</taxon>
        <taxon>Actinomycetota</taxon>
        <taxon>Actinomycetes</taxon>
        <taxon>Kitasatosporales</taxon>
        <taxon>Streptomycetaceae</taxon>
        <taxon>Streptomyces</taxon>
    </lineage>
</organism>
<gene>
    <name evidence="2" type="ORF">SZN_35437</name>
</gene>
<feature type="non-terminal residue" evidence="2">
    <location>
        <position position="90"/>
    </location>
</feature>
<dbReference type="EMBL" id="AGBF01000295">
    <property type="protein sequence ID" value="EGX54929.1"/>
    <property type="molecule type" value="Genomic_DNA"/>
</dbReference>
<protein>
    <recommendedName>
        <fullName evidence="4">LuxR family transcriptional regulator</fullName>
    </recommendedName>
</protein>